<dbReference type="InterPro" id="IPR004399">
    <property type="entry name" value="HMP/HMP-P_kinase_dom"/>
</dbReference>
<evidence type="ECO:0000313" key="6">
    <source>
        <dbReference type="EMBL" id="VBB69385.1"/>
    </source>
</evidence>
<evidence type="ECO:0000256" key="3">
    <source>
        <dbReference type="ARBA" id="ARBA00022777"/>
    </source>
</evidence>
<dbReference type="GO" id="GO:0009228">
    <property type="term" value="P:thiamine biosynthetic process"/>
    <property type="evidence" value="ECO:0007669"/>
    <property type="project" value="InterPro"/>
</dbReference>
<protein>
    <submittedName>
        <fullName evidence="6">Hydroxymethylpyrimidine phosphate kinase ThiD</fullName>
        <ecNumber evidence="6">2.7.4.7</ecNumber>
    </submittedName>
</protein>
<name>A0A484H7D0_9ZZZZ</name>
<dbReference type="Gene3D" id="3.40.1190.20">
    <property type="match status" value="1"/>
</dbReference>
<dbReference type="InterPro" id="IPR029056">
    <property type="entry name" value="Ribokinase-like"/>
</dbReference>
<evidence type="ECO:0000256" key="4">
    <source>
        <dbReference type="ARBA" id="ARBA00022840"/>
    </source>
</evidence>
<reference evidence="6" key="1">
    <citation type="submission" date="2018-10" db="EMBL/GenBank/DDBJ databases">
        <authorList>
            <person name="Gruber-Vodicka H."/>
            <person name="Jaeckle O."/>
        </authorList>
    </citation>
    <scope>NUCLEOTIDE SEQUENCE</scope>
</reference>
<accession>A0A484H7D0</accession>
<dbReference type="NCBIfam" id="TIGR00097">
    <property type="entry name" value="HMP-P_kinase"/>
    <property type="match status" value="1"/>
</dbReference>
<evidence type="ECO:0000256" key="1">
    <source>
        <dbReference type="ARBA" id="ARBA00022679"/>
    </source>
</evidence>
<dbReference type="FunFam" id="3.40.1190.20:FF:000003">
    <property type="entry name" value="Phosphomethylpyrimidine kinase ThiD"/>
    <property type="match status" value="1"/>
</dbReference>
<dbReference type="GO" id="GO:0005524">
    <property type="term" value="F:ATP binding"/>
    <property type="evidence" value="ECO:0007669"/>
    <property type="project" value="UniProtKB-KW"/>
</dbReference>
<keyword evidence="3 6" id="KW-0418">Kinase</keyword>
<keyword evidence="4" id="KW-0067">ATP-binding</keyword>
<keyword evidence="1 6" id="KW-0808">Transferase</keyword>
<proteinExistence type="predicted"/>
<sequence length="273" mass="28427">MTPTPVRGRVLVCAGSDSGGGAGLQADIKAVTALGGYAMTAVTTLTAQNTQGVFAIHPVPPSFVARQIVVCLEDIGADVIKTGMLSTIATIESISSILESLAHDIPLIVDPVMVAKDGTTLLAADAIHALRIHLINRATLVTPNLPEAYALLGEHCALYTPESLVRIACRLLEKVPVRAVLLKGGHQPGQMVRDVLATRSGEVTTFTHKRINSTSTHGTGCTLAASVACCLAQGMCLEVAVRQARNYVHTAIATAPGFGHGHGPLNHVHTVCS</sequence>
<keyword evidence="2" id="KW-0547">Nucleotide-binding</keyword>
<organism evidence="6">
    <name type="scientific">invertebrate metagenome</name>
    <dbReference type="NCBI Taxonomy" id="1711999"/>
    <lineage>
        <taxon>unclassified sequences</taxon>
        <taxon>metagenomes</taxon>
        <taxon>organismal metagenomes</taxon>
    </lineage>
</organism>
<dbReference type="EMBL" id="LR026963">
    <property type="protein sequence ID" value="VBB69385.1"/>
    <property type="molecule type" value="Genomic_DNA"/>
</dbReference>
<evidence type="ECO:0000259" key="5">
    <source>
        <dbReference type="Pfam" id="PF08543"/>
    </source>
</evidence>
<dbReference type="AlphaFoldDB" id="A0A484H7D0"/>
<feature type="domain" description="Pyridoxamine kinase/Phosphomethylpyrimidine kinase" evidence="5">
    <location>
        <begin position="17"/>
        <end position="266"/>
    </location>
</feature>
<dbReference type="CDD" id="cd01169">
    <property type="entry name" value="HMPP_kinase"/>
    <property type="match status" value="1"/>
</dbReference>
<dbReference type="GO" id="GO:0005829">
    <property type="term" value="C:cytosol"/>
    <property type="evidence" value="ECO:0007669"/>
    <property type="project" value="TreeGrafter"/>
</dbReference>
<gene>
    <name evidence="6" type="ORF">RIEGSTA812A_PEG_858</name>
</gene>
<dbReference type="GO" id="GO:0008972">
    <property type="term" value="F:phosphomethylpyrimidine kinase activity"/>
    <property type="evidence" value="ECO:0007669"/>
    <property type="project" value="UniProtKB-EC"/>
</dbReference>
<dbReference type="GO" id="GO:0008902">
    <property type="term" value="F:hydroxymethylpyrimidine kinase activity"/>
    <property type="evidence" value="ECO:0007669"/>
    <property type="project" value="TreeGrafter"/>
</dbReference>
<dbReference type="SUPFAM" id="SSF53613">
    <property type="entry name" value="Ribokinase-like"/>
    <property type="match status" value="1"/>
</dbReference>
<evidence type="ECO:0000256" key="2">
    <source>
        <dbReference type="ARBA" id="ARBA00022741"/>
    </source>
</evidence>
<dbReference type="EC" id="2.7.4.7" evidence="6"/>
<dbReference type="Pfam" id="PF08543">
    <property type="entry name" value="Phos_pyr_kin"/>
    <property type="match status" value="1"/>
</dbReference>
<dbReference type="InterPro" id="IPR013749">
    <property type="entry name" value="PM/HMP-P_kinase-1"/>
</dbReference>
<dbReference type="PANTHER" id="PTHR20858">
    <property type="entry name" value="PHOSPHOMETHYLPYRIMIDINE KINASE"/>
    <property type="match status" value="1"/>
</dbReference>
<dbReference type="PANTHER" id="PTHR20858:SF17">
    <property type="entry name" value="HYDROXYMETHYLPYRIMIDINE_PHOSPHOMETHYLPYRIMIDINE KINASE THI20-RELATED"/>
    <property type="match status" value="1"/>
</dbReference>